<evidence type="ECO:0000256" key="4">
    <source>
        <dbReference type="ARBA" id="ARBA00023163"/>
    </source>
</evidence>
<keyword evidence="4" id="KW-0804">Transcription</keyword>
<dbReference type="PANTHER" id="PTHR43479">
    <property type="entry name" value="ACREF/ENVCD OPERON REPRESSOR-RELATED"/>
    <property type="match status" value="1"/>
</dbReference>
<sequence>MARKTKEDAELTRQRIITAAREVFAKRGVSHTTMEQIATHAQVTRGAVYWHFANKIELFHAMRDQAMSPFIEQMNAAVLDDQTEDPLTSMEQYFCNTISTLQQSDSTRQTYEIMMAKCEYVDEFNDVLQQLLINCQIFIEKTQLLYDKAQQKGLIHPDISPSALAMDTHLFFGGLIHLWIKDNSNLGYRDQAIEHIKQHIRLRRILRPQI</sequence>
<keyword evidence="2" id="KW-0805">Transcription regulation</keyword>
<evidence type="ECO:0000313" key="7">
    <source>
        <dbReference type="EMBL" id="MFJ5445334.1"/>
    </source>
</evidence>
<dbReference type="InterPro" id="IPR050624">
    <property type="entry name" value="HTH-type_Tx_Regulator"/>
</dbReference>
<dbReference type="Gene3D" id="1.10.357.10">
    <property type="entry name" value="Tetracycline Repressor, domain 2"/>
    <property type="match status" value="1"/>
</dbReference>
<dbReference type="EMBL" id="JBIWXY010000001">
    <property type="protein sequence ID" value="MFJ5445334.1"/>
    <property type="molecule type" value="Genomic_DNA"/>
</dbReference>
<dbReference type="InterPro" id="IPR013572">
    <property type="entry name" value="Tscrpt_reg_MAATS_C"/>
</dbReference>
<dbReference type="SUPFAM" id="SSF46689">
    <property type="entry name" value="Homeodomain-like"/>
    <property type="match status" value="1"/>
</dbReference>
<dbReference type="PROSITE" id="PS50977">
    <property type="entry name" value="HTH_TETR_2"/>
    <property type="match status" value="1"/>
</dbReference>
<proteinExistence type="predicted"/>
<accession>A0ABW8GIX5</accession>
<dbReference type="InterPro" id="IPR023772">
    <property type="entry name" value="DNA-bd_HTH_TetR-type_CS"/>
</dbReference>
<dbReference type="PRINTS" id="PR00455">
    <property type="entry name" value="HTHTETR"/>
</dbReference>
<feature type="DNA-binding region" description="H-T-H motif" evidence="5">
    <location>
        <begin position="33"/>
        <end position="52"/>
    </location>
</feature>
<keyword evidence="1" id="KW-0678">Repressor</keyword>
<feature type="domain" description="HTH tetR-type" evidence="6">
    <location>
        <begin position="10"/>
        <end position="70"/>
    </location>
</feature>
<dbReference type="Proteomes" id="UP001617669">
    <property type="component" value="Unassembled WGS sequence"/>
</dbReference>
<gene>
    <name evidence="7" type="ORF">ACIKP9_03755</name>
</gene>
<evidence type="ECO:0000313" key="8">
    <source>
        <dbReference type="Proteomes" id="UP001617669"/>
    </source>
</evidence>
<dbReference type="InterPro" id="IPR009057">
    <property type="entry name" value="Homeodomain-like_sf"/>
</dbReference>
<organism evidence="7 8">
    <name type="scientific">Methylobacillus methanolivorans</name>
    <dbReference type="NCBI Taxonomy" id="1848927"/>
    <lineage>
        <taxon>Bacteria</taxon>
        <taxon>Pseudomonadati</taxon>
        <taxon>Pseudomonadota</taxon>
        <taxon>Betaproteobacteria</taxon>
        <taxon>Nitrosomonadales</taxon>
        <taxon>Methylophilaceae</taxon>
        <taxon>Methylobacillus</taxon>
    </lineage>
</organism>
<keyword evidence="8" id="KW-1185">Reference proteome</keyword>
<evidence type="ECO:0000259" key="6">
    <source>
        <dbReference type="PROSITE" id="PS50977"/>
    </source>
</evidence>
<reference evidence="7 8" key="1">
    <citation type="submission" date="2024-11" db="EMBL/GenBank/DDBJ databases">
        <authorList>
            <person name="Kaparullina E.N."/>
            <person name="Delegan Y.A."/>
            <person name="Doronina N.V."/>
        </authorList>
    </citation>
    <scope>NUCLEOTIDE SEQUENCE [LARGE SCALE GENOMIC DNA]</scope>
    <source>
        <strain evidence="7 8">7sh_L</strain>
    </source>
</reference>
<name>A0ABW8GIX5_9PROT</name>
<keyword evidence="3 5" id="KW-0238">DNA-binding</keyword>
<dbReference type="InterPro" id="IPR036271">
    <property type="entry name" value="Tet_transcr_reg_TetR-rel_C_sf"/>
</dbReference>
<evidence type="ECO:0000256" key="1">
    <source>
        <dbReference type="ARBA" id="ARBA00022491"/>
    </source>
</evidence>
<dbReference type="PANTHER" id="PTHR43479:SF11">
    <property type="entry name" value="ACREF_ENVCD OPERON REPRESSOR-RELATED"/>
    <property type="match status" value="1"/>
</dbReference>
<dbReference type="RefSeq" id="WP_400879466.1">
    <property type="nucleotide sequence ID" value="NZ_JBIWXY010000001.1"/>
</dbReference>
<comment type="caution">
    <text evidence="7">The sequence shown here is derived from an EMBL/GenBank/DDBJ whole genome shotgun (WGS) entry which is preliminary data.</text>
</comment>
<dbReference type="SUPFAM" id="SSF48498">
    <property type="entry name" value="Tetracyclin repressor-like, C-terminal domain"/>
    <property type="match status" value="1"/>
</dbReference>
<evidence type="ECO:0000256" key="2">
    <source>
        <dbReference type="ARBA" id="ARBA00023015"/>
    </source>
</evidence>
<dbReference type="PROSITE" id="PS01081">
    <property type="entry name" value="HTH_TETR_1"/>
    <property type="match status" value="1"/>
</dbReference>
<evidence type="ECO:0000256" key="5">
    <source>
        <dbReference type="PROSITE-ProRule" id="PRU00335"/>
    </source>
</evidence>
<dbReference type="Pfam" id="PF08361">
    <property type="entry name" value="TetR_C_2"/>
    <property type="match status" value="1"/>
</dbReference>
<dbReference type="Pfam" id="PF00440">
    <property type="entry name" value="TetR_N"/>
    <property type="match status" value="1"/>
</dbReference>
<evidence type="ECO:0000256" key="3">
    <source>
        <dbReference type="ARBA" id="ARBA00023125"/>
    </source>
</evidence>
<protein>
    <submittedName>
        <fullName evidence="7">TetR family transcriptional regulator</fullName>
    </submittedName>
</protein>
<dbReference type="InterPro" id="IPR001647">
    <property type="entry name" value="HTH_TetR"/>
</dbReference>